<organism evidence="2">
    <name type="scientific">Ixodes ricinus</name>
    <name type="common">Common tick</name>
    <name type="synonym">Acarus ricinus</name>
    <dbReference type="NCBI Taxonomy" id="34613"/>
    <lineage>
        <taxon>Eukaryota</taxon>
        <taxon>Metazoa</taxon>
        <taxon>Ecdysozoa</taxon>
        <taxon>Arthropoda</taxon>
        <taxon>Chelicerata</taxon>
        <taxon>Arachnida</taxon>
        <taxon>Acari</taxon>
        <taxon>Parasitiformes</taxon>
        <taxon>Ixodida</taxon>
        <taxon>Ixodoidea</taxon>
        <taxon>Ixodidae</taxon>
        <taxon>Ixodinae</taxon>
        <taxon>Ixodes</taxon>
    </lineage>
</organism>
<protein>
    <recommendedName>
        <fullName evidence="3">Secreted protein</fullName>
    </recommendedName>
</protein>
<feature type="signal peptide" evidence="1">
    <location>
        <begin position="1"/>
        <end position="39"/>
    </location>
</feature>
<evidence type="ECO:0008006" key="3">
    <source>
        <dbReference type="Google" id="ProtNLM"/>
    </source>
</evidence>
<sequence>MLLKQQGLCRPAQRRALAHLVQLALQLLLELLLLRGKSGRRGSRGRHGRAETHSTAVAHEQRLCHLRGHGGRSAQHLCQVLGELPRVGRCVPARWGLGAVGAPATGRALLLPLLLVKVVQEVGAVALLTLPGGRVVPLHS</sequence>
<accession>A0A6B0UTY6</accession>
<evidence type="ECO:0000313" key="2">
    <source>
        <dbReference type="EMBL" id="MXU92991.1"/>
    </source>
</evidence>
<keyword evidence="1" id="KW-0732">Signal</keyword>
<reference evidence="2" key="1">
    <citation type="submission" date="2019-12" db="EMBL/GenBank/DDBJ databases">
        <title>An insight into the sialome of adult female Ixodes ricinus ticks feeding for 6 days.</title>
        <authorList>
            <person name="Perner J."/>
            <person name="Ribeiro J.M.C."/>
        </authorList>
    </citation>
    <scope>NUCLEOTIDE SEQUENCE</scope>
    <source>
        <strain evidence="2">Semi-engorged</strain>
        <tissue evidence="2">Salivary glands</tissue>
    </source>
</reference>
<dbReference type="AlphaFoldDB" id="A0A6B0UTY6"/>
<name>A0A6B0UTY6_IXORI</name>
<proteinExistence type="predicted"/>
<dbReference type="EMBL" id="GIFC01010908">
    <property type="protein sequence ID" value="MXU92991.1"/>
    <property type="molecule type" value="Transcribed_RNA"/>
</dbReference>
<evidence type="ECO:0000256" key="1">
    <source>
        <dbReference type="SAM" id="SignalP"/>
    </source>
</evidence>
<feature type="chain" id="PRO_5025343021" description="Secreted protein" evidence="1">
    <location>
        <begin position="40"/>
        <end position="140"/>
    </location>
</feature>